<accession>A0A9X2K9W9</accession>
<comment type="caution">
    <text evidence="1">The sequence shown here is derived from an EMBL/GenBank/DDBJ whole genome shotgun (WGS) entry which is preliminary data.</text>
</comment>
<gene>
    <name evidence="1" type="ORF">BJ978_000374</name>
</gene>
<protein>
    <submittedName>
        <fullName evidence="1">Uncharacterized protein</fullName>
    </submittedName>
</protein>
<dbReference type="EMBL" id="JAMZDY010000001">
    <property type="protein sequence ID" value="MCP2369698.1"/>
    <property type="molecule type" value="Genomic_DNA"/>
</dbReference>
<dbReference type="AlphaFoldDB" id="A0A9X2K9W9"/>
<evidence type="ECO:0000313" key="2">
    <source>
        <dbReference type="Proteomes" id="UP001139722"/>
    </source>
</evidence>
<name>A0A9X2K9W9_9MICO</name>
<sequence length="32" mass="3664">MDFTVESPPELRDLLGVYADRYRRAAAAHTEI</sequence>
<evidence type="ECO:0000313" key="1">
    <source>
        <dbReference type="EMBL" id="MCP2369698.1"/>
    </source>
</evidence>
<reference evidence="1" key="1">
    <citation type="submission" date="2022-06" db="EMBL/GenBank/DDBJ databases">
        <title>Sequencing the genomes of 1000 actinobacteria strains.</title>
        <authorList>
            <person name="Klenk H.-P."/>
        </authorList>
    </citation>
    <scope>NUCLEOTIDE SEQUENCE</scope>
    <source>
        <strain evidence="1">DSM 22016</strain>
    </source>
</reference>
<proteinExistence type="predicted"/>
<organism evidence="1 2">
    <name type="scientific">Agromyces terreus</name>
    <dbReference type="NCBI Taxonomy" id="424795"/>
    <lineage>
        <taxon>Bacteria</taxon>
        <taxon>Bacillati</taxon>
        <taxon>Actinomycetota</taxon>
        <taxon>Actinomycetes</taxon>
        <taxon>Micrococcales</taxon>
        <taxon>Microbacteriaceae</taxon>
        <taxon>Agromyces</taxon>
    </lineage>
</organism>
<keyword evidence="2" id="KW-1185">Reference proteome</keyword>
<dbReference type="Proteomes" id="UP001139722">
    <property type="component" value="Unassembled WGS sequence"/>
</dbReference>